<keyword evidence="8" id="KW-1185">Reference proteome</keyword>
<sequence length="461" mass="47536">MTGTAHEDAAAPAERPGLKRAIGPGLLLLFVIGDMLGTGIYALTGQVAAEVGGAVWLPFLVAFAVAFLTACAYLELVTKYPRAAGAALYAHKAFGLHYLTFIVAFAVMCSGLTSSASAARAFAGNLDRAAGLGWADADGNGVLITAVAVGLLLLVAAVNIRGVAEGVRLNVVLTCVELSGLVIIVVAGIVALTRGMGDYGQLTSFAPPGGGAAFTGVTAAAALAFFALVGFEDSVNMAEEVREPHRTFPRVLLLGIGITAALYVVVSTIATLVVPLDRLSQGTTPLLQVLTAVAPAFPVSVFALITMAAVSNTALLNMLMASRLLYGLAGERVLPGVLGAVLRRRRTPWVAVLVSTAIALVLVATVDLAVLGGTTSFLLLCVFTVVNIAVLVLRRDRVDRPHFRVPAAVPVIGAVACAFLASPISGRDPAVYPIAGLLLAVGTLLWLPMWLLRRRAATDPG</sequence>
<name>A0ABW2KBL2_9ACTN</name>
<dbReference type="EMBL" id="JBHTBH010000002">
    <property type="protein sequence ID" value="MFC7327436.1"/>
    <property type="molecule type" value="Genomic_DNA"/>
</dbReference>
<feature type="transmembrane region" description="Helical" evidence="6">
    <location>
        <begin position="212"/>
        <end position="231"/>
    </location>
</feature>
<proteinExistence type="predicted"/>
<feature type="transmembrane region" description="Helical" evidence="6">
    <location>
        <begin position="430"/>
        <end position="452"/>
    </location>
</feature>
<keyword evidence="5 6" id="KW-0472">Membrane</keyword>
<dbReference type="Proteomes" id="UP001596540">
    <property type="component" value="Unassembled WGS sequence"/>
</dbReference>
<feature type="transmembrane region" description="Helical" evidence="6">
    <location>
        <begin position="349"/>
        <end position="370"/>
    </location>
</feature>
<evidence type="ECO:0000256" key="2">
    <source>
        <dbReference type="ARBA" id="ARBA00022448"/>
    </source>
</evidence>
<feature type="transmembrane region" description="Helical" evidence="6">
    <location>
        <begin position="286"/>
        <end position="310"/>
    </location>
</feature>
<dbReference type="PANTHER" id="PTHR43243">
    <property type="entry name" value="INNER MEMBRANE TRANSPORTER YGJI-RELATED"/>
    <property type="match status" value="1"/>
</dbReference>
<evidence type="ECO:0000256" key="4">
    <source>
        <dbReference type="ARBA" id="ARBA00022989"/>
    </source>
</evidence>
<evidence type="ECO:0000256" key="6">
    <source>
        <dbReference type="SAM" id="Phobius"/>
    </source>
</evidence>
<dbReference type="RefSeq" id="WP_379869729.1">
    <property type="nucleotide sequence ID" value="NZ_JBHTBH010000002.1"/>
</dbReference>
<feature type="transmembrane region" description="Helical" evidence="6">
    <location>
        <begin position="171"/>
        <end position="192"/>
    </location>
</feature>
<evidence type="ECO:0000256" key="5">
    <source>
        <dbReference type="ARBA" id="ARBA00023136"/>
    </source>
</evidence>
<feature type="transmembrane region" description="Helical" evidence="6">
    <location>
        <begin position="21"/>
        <end position="43"/>
    </location>
</feature>
<dbReference type="PANTHER" id="PTHR43243:SF4">
    <property type="entry name" value="CATIONIC AMINO ACID TRANSPORTER 4"/>
    <property type="match status" value="1"/>
</dbReference>
<dbReference type="Pfam" id="PF13520">
    <property type="entry name" value="AA_permease_2"/>
    <property type="match status" value="1"/>
</dbReference>
<dbReference type="PIRSF" id="PIRSF006060">
    <property type="entry name" value="AA_transporter"/>
    <property type="match status" value="1"/>
</dbReference>
<comment type="subcellular location">
    <subcellularLocation>
        <location evidence="1">Membrane</location>
        <topology evidence="1">Multi-pass membrane protein</topology>
    </subcellularLocation>
</comment>
<dbReference type="InterPro" id="IPR002293">
    <property type="entry name" value="AA/rel_permease1"/>
</dbReference>
<feature type="transmembrane region" description="Helical" evidence="6">
    <location>
        <begin position="251"/>
        <end position="274"/>
    </location>
</feature>
<keyword evidence="2" id="KW-0813">Transport</keyword>
<reference evidence="8" key="1">
    <citation type="journal article" date="2019" name="Int. J. Syst. Evol. Microbiol.">
        <title>The Global Catalogue of Microorganisms (GCM) 10K type strain sequencing project: providing services to taxonomists for standard genome sequencing and annotation.</title>
        <authorList>
            <consortium name="The Broad Institute Genomics Platform"/>
            <consortium name="The Broad Institute Genome Sequencing Center for Infectious Disease"/>
            <person name="Wu L."/>
            <person name="Ma J."/>
        </authorList>
    </citation>
    <scope>NUCLEOTIDE SEQUENCE [LARGE SCALE GENOMIC DNA]</scope>
    <source>
        <strain evidence="8">CGMCC 4.7382</strain>
    </source>
</reference>
<keyword evidence="3 6" id="KW-0812">Transmembrane</keyword>
<feature type="transmembrane region" description="Helical" evidence="6">
    <location>
        <begin position="55"/>
        <end position="77"/>
    </location>
</feature>
<organism evidence="7 8">
    <name type="scientific">Marinactinospora rubrisoli</name>
    <dbReference type="NCBI Taxonomy" id="2715399"/>
    <lineage>
        <taxon>Bacteria</taxon>
        <taxon>Bacillati</taxon>
        <taxon>Actinomycetota</taxon>
        <taxon>Actinomycetes</taxon>
        <taxon>Streptosporangiales</taxon>
        <taxon>Nocardiopsidaceae</taxon>
        <taxon>Marinactinospora</taxon>
    </lineage>
</organism>
<feature type="transmembrane region" description="Helical" evidence="6">
    <location>
        <begin position="142"/>
        <end position="164"/>
    </location>
</feature>
<evidence type="ECO:0000256" key="3">
    <source>
        <dbReference type="ARBA" id="ARBA00022692"/>
    </source>
</evidence>
<feature type="transmembrane region" description="Helical" evidence="6">
    <location>
        <begin position="98"/>
        <end position="122"/>
    </location>
</feature>
<evidence type="ECO:0000313" key="7">
    <source>
        <dbReference type="EMBL" id="MFC7327436.1"/>
    </source>
</evidence>
<evidence type="ECO:0000313" key="8">
    <source>
        <dbReference type="Proteomes" id="UP001596540"/>
    </source>
</evidence>
<evidence type="ECO:0000256" key="1">
    <source>
        <dbReference type="ARBA" id="ARBA00004141"/>
    </source>
</evidence>
<protein>
    <submittedName>
        <fullName evidence="7">APC family permease</fullName>
    </submittedName>
</protein>
<gene>
    <name evidence="7" type="ORF">ACFQRF_06745</name>
</gene>
<dbReference type="Gene3D" id="1.20.1740.10">
    <property type="entry name" value="Amino acid/polyamine transporter I"/>
    <property type="match status" value="1"/>
</dbReference>
<feature type="transmembrane region" description="Helical" evidence="6">
    <location>
        <begin position="405"/>
        <end position="424"/>
    </location>
</feature>
<feature type="transmembrane region" description="Helical" evidence="6">
    <location>
        <begin position="376"/>
        <end position="393"/>
    </location>
</feature>
<comment type="caution">
    <text evidence="7">The sequence shown here is derived from an EMBL/GenBank/DDBJ whole genome shotgun (WGS) entry which is preliminary data.</text>
</comment>
<accession>A0ABW2KBL2</accession>
<keyword evidence="4 6" id="KW-1133">Transmembrane helix</keyword>